<keyword evidence="3" id="KW-0595">Phospholipid degradation</keyword>
<dbReference type="GO" id="GO:0070291">
    <property type="term" value="P:N-acylethanolamine metabolic process"/>
    <property type="evidence" value="ECO:0007669"/>
    <property type="project" value="TreeGrafter"/>
</dbReference>
<name>A0A3S1BEF7_ELYCH</name>
<sequence length="388" mass="43936">METMEEDEQLELELDASNDMDVDDSEDFSASPSPSSQPSPLGAEHNPEDVKTMPIYENGRYRNPWKTWQRPKLTNLFKLLFCTTKDKSGIPGKAELDATLPVLEPDISMFDKSPPSGIRHLWIGHSTSLIQFDGVTILTDPVFSDRCSPIKFVGNKRFRSTPCTIDALPKVDLVLISNANYDHLDYASVIALKERYGDELQWYVPMGLKKWMNGCGCNNVVEMTWWQTDVFYDDLNIVVACTPCQHWAKRTAKDENKVLWCSWCVIGPLHSFHFTGDTAYCEGFKQIGRRFGPFTLSTIPIGAYSPRDIMGSMHSDPEQAVTIHEDLRSQASIGVHWGTFSLAYEPYLEPRELLEAEVEKRRMKPNSFFTVSHGEITLVGADGYNDID</sequence>
<dbReference type="Pfam" id="PF12706">
    <property type="entry name" value="Lactamase_B_2"/>
    <property type="match status" value="1"/>
</dbReference>
<keyword evidence="9" id="KW-1185">Reference proteome</keyword>
<dbReference type="OrthoDB" id="332863at2759"/>
<feature type="region of interest" description="Disordered" evidence="6">
    <location>
        <begin position="1"/>
        <end position="49"/>
    </location>
</feature>
<dbReference type="InterPro" id="IPR001279">
    <property type="entry name" value="Metallo-B-lactamas"/>
</dbReference>
<dbReference type="GO" id="GO:0008270">
    <property type="term" value="F:zinc ion binding"/>
    <property type="evidence" value="ECO:0007669"/>
    <property type="project" value="InterPro"/>
</dbReference>
<feature type="binding site" evidence="5">
    <location>
        <position position="181"/>
    </location>
    <ligand>
        <name>an N-acyl-1,2-diacyl-sn-glycero-3-phosphoethanolamine</name>
        <dbReference type="ChEBI" id="CHEBI:62537"/>
    </ligand>
</feature>
<evidence type="ECO:0000313" key="8">
    <source>
        <dbReference type="EMBL" id="RUS82132.1"/>
    </source>
</evidence>
<comment type="caution">
    <text evidence="8">The sequence shown here is derived from an EMBL/GenBank/DDBJ whole genome shotgun (WGS) entry which is preliminary data.</text>
</comment>
<dbReference type="EMBL" id="RQTK01000301">
    <property type="protein sequence ID" value="RUS82132.1"/>
    <property type="molecule type" value="Genomic_DNA"/>
</dbReference>
<evidence type="ECO:0000256" key="1">
    <source>
        <dbReference type="ARBA" id="ARBA00010127"/>
    </source>
</evidence>
<dbReference type="EC" id="3.1.4.54" evidence="2"/>
<dbReference type="PIRSF" id="PIRSF038896">
    <property type="entry name" value="NAPE-PLD"/>
    <property type="match status" value="1"/>
</dbReference>
<dbReference type="PANTHER" id="PTHR15032:SF4">
    <property type="entry name" value="N-ACYL-PHOSPHATIDYLETHANOLAMINE-HYDROLYZING PHOSPHOLIPASE D"/>
    <property type="match status" value="1"/>
</dbReference>
<dbReference type="AlphaFoldDB" id="A0A3S1BEF7"/>
<protein>
    <recommendedName>
        <fullName evidence="2">N-acetylphosphatidylethanolamine-hydrolyzing phospholipase D</fullName>
        <ecNumber evidence="2">3.1.4.54</ecNumber>
    </recommendedName>
</protein>
<comment type="catalytic activity">
    <reaction evidence="4">
        <text>N-(5Z,8Z,11Z,14Z-eicosatetraenoyl)-1,2-di-(9Z-octadecenoyl)-sn-glycero-3-phosphoethanolamine + H2O = N-(5Z,8Z,11Z,14Z-eicosatetraenoyl)-ethanolamine + 1,2-di-(9Z-octadecenoyl)-sn-glycero-3-phosphate + H(+)</text>
        <dbReference type="Rhea" id="RHEA:45528"/>
        <dbReference type="ChEBI" id="CHEBI:2700"/>
        <dbReference type="ChEBI" id="CHEBI:15377"/>
        <dbReference type="ChEBI" id="CHEBI:15378"/>
        <dbReference type="ChEBI" id="CHEBI:74546"/>
        <dbReference type="ChEBI" id="CHEBI:85277"/>
    </reaction>
    <physiologicalReaction direction="left-to-right" evidence="4">
        <dbReference type="Rhea" id="RHEA:45529"/>
    </physiologicalReaction>
</comment>
<dbReference type="GO" id="GO:0070290">
    <property type="term" value="F:N-acylphosphatidylethanolamine-specific phospholipase D activity"/>
    <property type="evidence" value="ECO:0007669"/>
    <property type="project" value="UniProtKB-EC"/>
</dbReference>
<dbReference type="GO" id="GO:0005737">
    <property type="term" value="C:cytoplasm"/>
    <property type="evidence" value="ECO:0007669"/>
    <property type="project" value="TreeGrafter"/>
</dbReference>
<keyword evidence="3" id="KW-0443">Lipid metabolism</keyword>
<evidence type="ECO:0000256" key="2">
    <source>
        <dbReference type="ARBA" id="ARBA00012279"/>
    </source>
</evidence>
<proteinExistence type="inferred from homology"/>
<dbReference type="InterPro" id="IPR036866">
    <property type="entry name" value="RibonucZ/Hydroxyglut_hydro"/>
</dbReference>
<evidence type="ECO:0000259" key="7">
    <source>
        <dbReference type="Pfam" id="PF12706"/>
    </source>
</evidence>
<accession>A0A3S1BEF7</accession>
<dbReference type="GO" id="GO:0009395">
    <property type="term" value="P:phospholipid catabolic process"/>
    <property type="evidence" value="ECO:0007669"/>
    <property type="project" value="UniProtKB-KW"/>
</dbReference>
<dbReference type="SUPFAM" id="SSF56281">
    <property type="entry name" value="Metallo-hydrolase/oxidoreductase"/>
    <property type="match status" value="1"/>
</dbReference>
<organism evidence="8 9">
    <name type="scientific">Elysia chlorotica</name>
    <name type="common">Eastern emerald elysia</name>
    <name type="synonym">Sea slug</name>
    <dbReference type="NCBI Taxonomy" id="188477"/>
    <lineage>
        <taxon>Eukaryota</taxon>
        <taxon>Metazoa</taxon>
        <taxon>Spiralia</taxon>
        <taxon>Lophotrochozoa</taxon>
        <taxon>Mollusca</taxon>
        <taxon>Gastropoda</taxon>
        <taxon>Heterobranchia</taxon>
        <taxon>Euthyneura</taxon>
        <taxon>Panpulmonata</taxon>
        <taxon>Sacoglossa</taxon>
        <taxon>Placobranchoidea</taxon>
        <taxon>Plakobranchidae</taxon>
        <taxon>Elysia</taxon>
    </lineage>
</organism>
<feature type="compositionally biased region" description="Low complexity" evidence="6">
    <location>
        <begin position="29"/>
        <end position="40"/>
    </location>
</feature>
<feature type="compositionally biased region" description="Acidic residues" evidence="6">
    <location>
        <begin position="1"/>
        <end position="27"/>
    </location>
</feature>
<evidence type="ECO:0000256" key="6">
    <source>
        <dbReference type="SAM" id="MobiDB-lite"/>
    </source>
</evidence>
<dbReference type="Proteomes" id="UP000271974">
    <property type="component" value="Unassembled WGS sequence"/>
</dbReference>
<reference evidence="8 9" key="1">
    <citation type="submission" date="2019-01" db="EMBL/GenBank/DDBJ databases">
        <title>A draft genome assembly of the solar-powered sea slug Elysia chlorotica.</title>
        <authorList>
            <person name="Cai H."/>
            <person name="Li Q."/>
            <person name="Fang X."/>
            <person name="Li J."/>
            <person name="Curtis N.E."/>
            <person name="Altenburger A."/>
            <person name="Shibata T."/>
            <person name="Feng M."/>
            <person name="Maeda T."/>
            <person name="Schwartz J.A."/>
            <person name="Shigenobu S."/>
            <person name="Lundholm N."/>
            <person name="Nishiyama T."/>
            <person name="Yang H."/>
            <person name="Hasebe M."/>
            <person name="Li S."/>
            <person name="Pierce S.K."/>
            <person name="Wang J."/>
        </authorList>
    </citation>
    <scope>NUCLEOTIDE SEQUENCE [LARGE SCALE GENOMIC DNA]</scope>
    <source>
        <strain evidence="8">EC2010</strain>
        <tissue evidence="8">Whole organism of an adult</tissue>
    </source>
</reference>
<evidence type="ECO:0000313" key="9">
    <source>
        <dbReference type="Proteomes" id="UP000271974"/>
    </source>
</evidence>
<dbReference type="PANTHER" id="PTHR15032">
    <property type="entry name" value="N-ACYL-PHOSPHATIDYLETHANOLAMINE-HYDROLYZING PHOSPHOLIPASE D"/>
    <property type="match status" value="1"/>
</dbReference>
<dbReference type="Gene3D" id="3.60.15.10">
    <property type="entry name" value="Ribonuclease Z/Hydroxyacylglutathione hydrolase-like"/>
    <property type="match status" value="1"/>
</dbReference>
<feature type="binding site" evidence="5">
    <location>
        <position position="314"/>
    </location>
    <ligand>
        <name>an N-acyl-1,2-diacyl-sn-glycero-3-phosphoethanolamine</name>
        <dbReference type="ChEBI" id="CHEBI:62537"/>
    </ligand>
</feature>
<gene>
    <name evidence="8" type="ORF">EGW08_010106</name>
</gene>
<comment type="similarity">
    <text evidence="1">Belongs to the NAPE-PLD family.</text>
</comment>
<evidence type="ECO:0000256" key="5">
    <source>
        <dbReference type="PIRSR" id="PIRSR038896-50"/>
    </source>
</evidence>
<keyword evidence="3" id="KW-0442">Lipid degradation</keyword>
<dbReference type="InterPro" id="IPR024884">
    <property type="entry name" value="NAPE-PLD"/>
</dbReference>
<keyword evidence="3" id="KW-1208">Phospholipid metabolism</keyword>
<feature type="domain" description="Metallo-beta-lactamase" evidence="7">
    <location>
        <begin position="136"/>
        <end position="337"/>
    </location>
</feature>
<dbReference type="GO" id="GO:0070292">
    <property type="term" value="P:N-acylphosphatidylethanolamine metabolic process"/>
    <property type="evidence" value="ECO:0007669"/>
    <property type="project" value="TreeGrafter"/>
</dbReference>
<evidence type="ECO:0000256" key="3">
    <source>
        <dbReference type="ARBA" id="ARBA00022668"/>
    </source>
</evidence>
<evidence type="ECO:0000256" key="4">
    <source>
        <dbReference type="ARBA" id="ARBA00048025"/>
    </source>
</evidence>